<evidence type="ECO:0000313" key="2">
    <source>
        <dbReference type="EMBL" id="KAK3352831.1"/>
    </source>
</evidence>
<dbReference type="PANTHER" id="PTHR31905">
    <property type="entry name" value="COILED-COIL DOMAIN-CONTAINING PROTEIN 58"/>
    <property type="match status" value="1"/>
</dbReference>
<gene>
    <name evidence="2" type="ORF">B0T25DRAFT_542882</name>
</gene>
<dbReference type="Proteomes" id="UP001275084">
    <property type="component" value="Unassembled WGS sequence"/>
</dbReference>
<evidence type="ECO:0000313" key="3">
    <source>
        <dbReference type="Proteomes" id="UP001275084"/>
    </source>
</evidence>
<dbReference type="InterPro" id="IPR016805">
    <property type="entry name" value="MIX23_fungal"/>
</dbReference>
<dbReference type="GO" id="GO:0005758">
    <property type="term" value="C:mitochondrial intermembrane space"/>
    <property type="evidence" value="ECO:0007669"/>
    <property type="project" value="InterPro"/>
</dbReference>
<dbReference type="Pfam" id="PF09774">
    <property type="entry name" value="MIX23"/>
    <property type="match status" value="1"/>
</dbReference>
<dbReference type="PIRSF" id="PIRSF022603">
    <property type="entry name" value="UCP022603"/>
    <property type="match status" value="1"/>
</dbReference>
<name>A0AAJ0HHN6_9PEZI</name>
<comment type="caution">
    <text evidence="2">The sequence shown here is derived from an EMBL/GenBank/DDBJ whole genome shotgun (WGS) entry which is preliminary data.</text>
</comment>
<keyword evidence="3" id="KW-1185">Reference proteome</keyword>
<dbReference type="PANTHER" id="PTHR31905:SF2">
    <property type="entry name" value="PROTEIN MIX23"/>
    <property type="match status" value="1"/>
</dbReference>
<proteinExistence type="inferred from homology"/>
<dbReference type="InterPro" id="IPR019171">
    <property type="entry name" value="MIX23"/>
</dbReference>
<reference evidence="2" key="2">
    <citation type="submission" date="2023-06" db="EMBL/GenBank/DDBJ databases">
        <authorList>
            <consortium name="Lawrence Berkeley National Laboratory"/>
            <person name="Haridas S."/>
            <person name="Hensen N."/>
            <person name="Bonometti L."/>
            <person name="Westerberg I."/>
            <person name="Brannstrom I.O."/>
            <person name="Guillou S."/>
            <person name="Cros-Aarteil S."/>
            <person name="Calhoun S."/>
            <person name="Kuo A."/>
            <person name="Mondo S."/>
            <person name="Pangilinan J."/>
            <person name="Riley R."/>
            <person name="Labutti K."/>
            <person name="Andreopoulos B."/>
            <person name="Lipzen A."/>
            <person name="Chen C."/>
            <person name="Yanf M."/>
            <person name="Daum C."/>
            <person name="Ng V."/>
            <person name="Clum A."/>
            <person name="Steindorff A."/>
            <person name="Ohm R."/>
            <person name="Martin F."/>
            <person name="Silar P."/>
            <person name="Natvig D."/>
            <person name="Lalanne C."/>
            <person name="Gautier V."/>
            <person name="Ament-Velasquez S.L."/>
            <person name="Kruys A."/>
            <person name="Hutchinson M.I."/>
            <person name="Powell A.J."/>
            <person name="Barry K."/>
            <person name="Miller A.N."/>
            <person name="Grigoriev I.V."/>
            <person name="Debuchy R."/>
            <person name="Gladieux P."/>
            <person name="Thoren M.H."/>
            <person name="Johannesson H."/>
        </authorList>
    </citation>
    <scope>NUCLEOTIDE SEQUENCE</scope>
    <source>
        <strain evidence="2">CBS 955.72</strain>
    </source>
</reference>
<sequence>MAQPSSTPPLTPQFCFSTATLRDFLRLSRSSVDDTITQHLNALVTPSKAGFDPSSTSQLGSRLFLRQIDSRSCQAFKEAVLFPSWDARTQVLSYCAMVATSPDPDDPEIGLREVENEKDRERRVDERLDPYSARFFPREPRTDQLASVIRQERGIENIVRSRTWRIVEDRCGGPANGSWEQAFAGWRQRKDQP</sequence>
<evidence type="ECO:0000256" key="1">
    <source>
        <dbReference type="ARBA" id="ARBA00024204"/>
    </source>
</evidence>
<protein>
    <submittedName>
        <fullName evidence="2">Caffeine-induced death protein 2</fullName>
    </submittedName>
</protein>
<accession>A0AAJ0HHN6</accession>
<comment type="similarity">
    <text evidence="1">Belongs to the MIX23 family.</text>
</comment>
<organism evidence="2 3">
    <name type="scientific">Lasiosphaeria hispida</name>
    <dbReference type="NCBI Taxonomy" id="260671"/>
    <lineage>
        <taxon>Eukaryota</taxon>
        <taxon>Fungi</taxon>
        <taxon>Dikarya</taxon>
        <taxon>Ascomycota</taxon>
        <taxon>Pezizomycotina</taxon>
        <taxon>Sordariomycetes</taxon>
        <taxon>Sordariomycetidae</taxon>
        <taxon>Sordariales</taxon>
        <taxon>Lasiosphaeriaceae</taxon>
        <taxon>Lasiosphaeria</taxon>
    </lineage>
</organism>
<dbReference type="AlphaFoldDB" id="A0AAJ0HHN6"/>
<dbReference type="EMBL" id="JAUIQD010000004">
    <property type="protein sequence ID" value="KAK3352831.1"/>
    <property type="molecule type" value="Genomic_DNA"/>
</dbReference>
<reference evidence="2" key="1">
    <citation type="journal article" date="2023" name="Mol. Phylogenet. Evol.">
        <title>Genome-scale phylogeny and comparative genomics of the fungal order Sordariales.</title>
        <authorList>
            <person name="Hensen N."/>
            <person name="Bonometti L."/>
            <person name="Westerberg I."/>
            <person name="Brannstrom I.O."/>
            <person name="Guillou S."/>
            <person name="Cros-Aarteil S."/>
            <person name="Calhoun S."/>
            <person name="Haridas S."/>
            <person name="Kuo A."/>
            <person name="Mondo S."/>
            <person name="Pangilinan J."/>
            <person name="Riley R."/>
            <person name="LaButti K."/>
            <person name="Andreopoulos B."/>
            <person name="Lipzen A."/>
            <person name="Chen C."/>
            <person name="Yan M."/>
            <person name="Daum C."/>
            <person name="Ng V."/>
            <person name="Clum A."/>
            <person name="Steindorff A."/>
            <person name="Ohm R.A."/>
            <person name="Martin F."/>
            <person name="Silar P."/>
            <person name="Natvig D.O."/>
            <person name="Lalanne C."/>
            <person name="Gautier V."/>
            <person name="Ament-Velasquez S.L."/>
            <person name="Kruys A."/>
            <person name="Hutchinson M.I."/>
            <person name="Powell A.J."/>
            <person name="Barry K."/>
            <person name="Miller A.N."/>
            <person name="Grigoriev I.V."/>
            <person name="Debuchy R."/>
            <person name="Gladieux P."/>
            <person name="Hiltunen Thoren M."/>
            <person name="Johannesson H."/>
        </authorList>
    </citation>
    <scope>NUCLEOTIDE SEQUENCE</scope>
    <source>
        <strain evidence="2">CBS 955.72</strain>
    </source>
</reference>